<dbReference type="AlphaFoldDB" id="A0A068YLZ7"/>
<dbReference type="InterPro" id="IPR002048">
    <property type="entry name" value="EF_hand_dom"/>
</dbReference>
<keyword evidence="3" id="KW-0677">Repeat</keyword>
<dbReference type="PROSITE" id="PS50021">
    <property type="entry name" value="CH"/>
    <property type="match status" value="2"/>
</dbReference>
<dbReference type="InterPro" id="IPR014837">
    <property type="entry name" value="EF-hand_Ca_insen"/>
</dbReference>
<evidence type="ECO:0000256" key="5">
    <source>
        <dbReference type="ARBA" id="ARBA00023203"/>
    </source>
</evidence>
<dbReference type="EMBL" id="LN902844">
    <property type="protein sequence ID" value="CDS43223.1"/>
    <property type="molecule type" value="Genomic_DNA"/>
</dbReference>
<dbReference type="InterPro" id="IPR001715">
    <property type="entry name" value="CH_dom"/>
</dbReference>
<dbReference type="InterPro" id="IPR018159">
    <property type="entry name" value="Spectrin/alpha-actinin"/>
</dbReference>
<dbReference type="SUPFAM" id="SSF47576">
    <property type="entry name" value="Calponin-homology domain, CH-domain"/>
    <property type="match status" value="1"/>
</dbReference>
<dbReference type="STRING" id="6211.A0A068YLZ7"/>
<dbReference type="CDD" id="cd21214">
    <property type="entry name" value="CH_ACTN_rpt1"/>
    <property type="match status" value="1"/>
</dbReference>
<dbReference type="Gene3D" id="1.10.418.10">
    <property type="entry name" value="Calponin-like domain"/>
    <property type="match status" value="2"/>
</dbReference>
<evidence type="ECO:0000313" key="9">
    <source>
        <dbReference type="Proteomes" id="UP000017246"/>
    </source>
</evidence>
<dbReference type="GO" id="GO:0003779">
    <property type="term" value="F:actin binding"/>
    <property type="evidence" value="ECO:0007669"/>
    <property type="project" value="UniProtKB-KW"/>
</dbReference>
<dbReference type="InterPro" id="IPR002017">
    <property type="entry name" value="Spectrin_repeat"/>
</dbReference>
<dbReference type="CDD" id="cd00176">
    <property type="entry name" value="SPEC"/>
    <property type="match status" value="2"/>
</dbReference>
<gene>
    <name evidence="8" type="ORF">EmuJ_001096300</name>
</gene>
<dbReference type="InterPro" id="IPR011992">
    <property type="entry name" value="EF-hand-dom_pair"/>
</dbReference>
<evidence type="ECO:0000256" key="1">
    <source>
        <dbReference type="ARBA" id="ARBA00010255"/>
    </source>
</evidence>
<dbReference type="SMART" id="SM00054">
    <property type="entry name" value="EFh"/>
    <property type="match status" value="2"/>
</dbReference>
<dbReference type="Pfam" id="PF00435">
    <property type="entry name" value="Spectrin"/>
    <property type="match status" value="4"/>
</dbReference>
<dbReference type="eggNOG" id="KOG0035">
    <property type="taxonomic scope" value="Eukaryota"/>
</dbReference>
<evidence type="ECO:0000256" key="4">
    <source>
        <dbReference type="ARBA" id="ARBA00022837"/>
    </source>
</evidence>
<dbReference type="SMART" id="SM01184">
    <property type="entry name" value="efhand_Ca_insen"/>
    <property type="match status" value="1"/>
</dbReference>
<evidence type="ECO:0000313" key="8">
    <source>
        <dbReference type="EMBL" id="CDS43223.1"/>
    </source>
</evidence>
<dbReference type="OMA" id="QQRWITV"/>
<dbReference type="SUPFAM" id="SSF47473">
    <property type="entry name" value="EF-hand"/>
    <property type="match status" value="1"/>
</dbReference>
<accession>A0A068YLZ7</accession>
<dbReference type="FunFam" id="1.10.238.10:FF:000004">
    <property type="entry name" value="Actinin alpha 1"/>
    <property type="match status" value="1"/>
</dbReference>
<organism evidence="8 9">
    <name type="scientific">Echinococcus multilocularis</name>
    <name type="common">Fox tapeworm</name>
    <dbReference type="NCBI Taxonomy" id="6211"/>
    <lineage>
        <taxon>Eukaryota</taxon>
        <taxon>Metazoa</taxon>
        <taxon>Spiralia</taxon>
        <taxon>Lophotrochozoa</taxon>
        <taxon>Platyhelminthes</taxon>
        <taxon>Cestoda</taxon>
        <taxon>Eucestoda</taxon>
        <taxon>Cyclophyllidea</taxon>
        <taxon>Taeniidae</taxon>
        <taxon>Echinococcus</taxon>
    </lineage>
</organism>
<evidence type="ECO:0000256" key="3">
    <source>
        <dbReference type="ARBA" id="ARBA00022737"/>
    </source>
</evidence>
<dbReference type="Proteomes" id="UP000017246">
    <property type="component" value="Unassembled WGS sequence"/>
</dbReference>
<feature type="domain" description="EF-hand" evidence="7">
    <location>
        <begin position="804"/>
        <end position="839"/>
    </location>
</feature>
<dbReference type="PROSITE" id="PS00019">
    <property type="entry name" value="ACTININ_1"/>
    <property type="match status" value="1"/>
</dbReference>
<proteinExistence type="inferred from homology"/>
<evidence type="ECO:0000256" key="2">
    <source>
        <dbReference type="ARBA" id="ARBA00022723"/>
    </source>
</evidence>
<dbReference type="SMART" id="SM00150">
    <property type="entry name" value="SPEC"/>
    <property type="match status" value="4"/>
</dbReference>
<dbReference type="PROSITE" id="PS50222">
    <property type="entry name" value="EF_HAND_2"/>
    <property type="match status" value="2"/>
</dbReference>
<dbReference type="CDD" id="cd21216">
    <property type="entry name" value="CH_ACTN_rpt2"/>
    <property type="match status" value="1"/>
</dbReference>
<keyword evidence="2" id="KW-0479">Metal-binding</keyword>
<feature type="domain" description="EF-hand" evidence="7">
    <location>
        <begin position="763"/>
        <end position="798"/>
    </location>
</feature>
<evidence type="ECO:0000259" key="7">
    <source>
        <dbReference type="PROSITE" id="PS50222"/>
    </source>
</evidence>
<dbReference type="GO" id="GO:0005509">
    <property type="term" value="F:calcium ion binding"/>
    <property type="evidence" value="ECO:0007669"/>
    <property type="project" value="InterPro"/>
</dbReference>
<dbReference type="InterPro" id="IPR001589">
    <property type="entry name" value="Actinin_actin-bd_CS"/>
</dbReference>
<sequence>MSSNMEYYYNNTSAYYPNDAYYDTHIEPEEEEEWDRESYLDPMWEIQQKKTFTAWCNSYLRKANTNITDIENDFRDGLKLLQLLETLAEEPLPKPDRGKMRFHMITNVNKALKYIESKGVQLVSIGAEQIVDGNIKMTLGMIWTIILRFCIQDITVEELHAKEGLLLWCQRKTAPYSNVNVQNFHTSWKDGLAFCALIHRHRPELIDYAKLSKENPIQNLNYAFDVAEKYLDIPKMLDAEDMVNTIRPDERSVMTYVAAYYHAFANAHNTESAANKIAKVLKSNQDTEKLMQEYAALASDLLKWINNQIPFLADRTTDGTLPHAKEKLAQYTAYGGSAKPPRVEDKALLEALNNTIQARLKLAHKPAFMPPAGQSIGEINDAWREMEDMEKGYEDWLLNEIRRLEQLDYLVKKFKLKCSTHEAWSKDKEATLSTRDYENASYAELTAMAQKQNAFETDLGTHQNRVERIVSIAEELNALQYEDVISVNKRTQDIVSQWDRLGEISARRKEEIDKRLEVLKKIDNLQQSFARRVGPFSNWLEQTEEDLQDMFIADRVEEVSQLINGHEAFKRALPAAQEELNSMLREAGEINRLVEQHDLPREVAVNPYTMITHETLHDRWGCVQKLVPERDSALESELAKQQRNEQLRVQFAMQANRLGPWLERALDALFAAQSNPTTAPLEQQMGGFKRMEEELEKMKPIIMEAERCYQQLQENGVYTVPQTQYTMDTLRLGWEQFLTNLKRAINEVEVQIMTREAHNISEAQLNDFRRCFNHFDRKRLRRLDLSEFKACLVSLGFNIPNTPEGDADFRRILANVDPSGSGYITFDSFMRFMTQQASGSESAEQLIDSFRVLANEQPFVTAETIQRELPPEQAKYCLQNMKPYSGNGAVPGALDYSDFSNKIFVDLRQSSCPIASSSFSFATQIEPPTSRFSPSPQTPSFLVLSFDHLKVIICFFFGRFEFTYAMQAYCEGCY</sequence>
<reference evidence="8" key="2">
    <citation type="submission" date="2015-11" db="EMBL/GenBank/DDBJ databases">
        <authorList>
            <person name="Zhang Y."/>
            <person name="Guo Z."/>
        </authorList>
    </citation>
    <scope>NUCLEOTIDE SEQUENCE</scope>
</reference>
<reference evidence="8" key="1">
    <citation type="journal article" date="2013" name="Nature">
        <title>The genomes of four tapeworm species reveal adaptations to parasitism.</title>
        <authorList>
            <person name="Tsai I.J."/>
            <person name="Zarowiecki M."/>
            <person name="Holroyd N."/>
            <person name="Garciarrubio A."/>
            <person name="Sanchez-Flores A."/>
            <person name="Brooks K.L."/>
            <person name="Tracey A."/>
            <person name="Bobes R.J."/>
            <person name="Fragoso G."/>
            <person name="Sciutto E."/>
            <person name="Aslett M."/>
            <person name="Beasley H."/>
            <person name="Bennett H.M."/>
            <person name="Cai J."/>
            <person name="Camicia F."/>
            <person name="Clark R."/>
            <person name="Cucher M."/>
            <person name="De Silva N."/>
            <person name="Day T.A."/>
            <person name="Deplazes P."/>
            <person name="Estrada K."/>
            <person name="Fernandez C."/>
            <person name="Holland P.W."/>
            <person name="Hou J."/>
            <person name="Hu S."/>
            <person name="Huckvale T."/>
            <person name="Hung S.S."/>
            <person name="Kamenetzky L."/>
            <person name="Keane J.A."/>
            <person name="Kiss F."/>
            <person name="Koziol U."/>
            <person name="Lambert O."/>
            <person name="Liu K."/>
            <person name="Luo X."/>
            <person name="Luo Y."/>
            <person name="Macchiaroli N."/>
            <person name="Nichol S."/>
            <person name="Paps J."/>
            <person name="Parkinson J."/>
            <person name="Pouchkina-Stantcheva N."/>
            <person name="Riddiford N."/>
            <person name="Rosenzvit M."/>
            <person name="Salinas G."/>
            <person name="Wasmuth J.D."/>
            <person name="Zamanian M."/>
            <person name="Zheng Y."/>
            <person name="Cai X."/>
            <person name="Soberon X."/>
            <person name="Olson P.D."/>
            <person name="Laclette J.P."/>
            <person name="Brehm K."/>
            <person name="Berriman M."/>
            <person name="Garciarrubio A."/>
            <person name="Bobes R.J."/>
            <person name="Fragoso G."/>
            <person name="Sanchez-Flores A."/>
            <person name="Estrada K."/>
            <person name="Cevallos M.A."/>
            <person name="Morett E."/>
            <person name="Gonzalez V."/>
            <person name="Portillo T."/>
            <person name="Ochoa-Leyva A."/>
            <person name="Jose M.V."/>
            <person name="Sciutto E."/>
            <person name="Landa A."/>
            <person name="Jimenez L."/>
            <person name="Valdes V."/>
            <person name="Carrero J.C."/>
            <person name="Larralde C."/>
            <person name="Morales-Montor J."/>
            <person name="Limon-Lason J."/>
            <person name="Soberon X."/>
            <person name="Laclette J.P."/>
        </authorList>
    </citation>
    <scope>NUCLEOTIDE SEQUENCE [LARGE SCALE GENOMIC DNA]</scope>
</reference>
<protein>
    <submittedName>
        <fullName evidence="8">Alpha actinin sarcomeric</fullName>
    </submittedName>
</protein>
<feature type="domain" description="Calponin-homology (CH)" evidence="6">
    <location>
        <begin position="159"/>
        <end position="265"/>
    </location>
</feature>
<dbReference type="FunFam" id="1.10.418.10:FF:000088">
    <property type="entry name" value="Alpha-actinin, sarcomeric"/>
    <property type="match status" value="1"/>
</dbReference>
<name>A0A068YLZ7_ECHMU</name>
<dbReference type="Gene3D" id="1.10.238.10">
    <property type="entry name" value="EF-hand"/>
    <property type="match status" value="2"/>
</dbReference>
<dbReference type="Pfam" id="PF00307">
    <property type="entry name" value="CH"/>
    <property type="match status" value="2"/>
</dbReference>
<keyword evidence="5" id="KW-0009">Actin-binding</keyword>
<dbReference type="CDD" id="cd00051">
    <property type="entry name" value="EFh"/>
    <property type="match status" value="1"/>
</dbReference>
<evidence type="ECO:0000259" key="6">
    <source>
        <dbReference type="PROSITE" id="PS50021"/>
    </source>
</evidence>
<dbReference type="OrthoDB" id="18853at2759"/>
<keyword evidence="4" id="KW-0106">Calcium</keyword>
<feature type="domain" description="Calponin-homology (CH)" evidence="6">
    <location>
        <begin position="46"/>
        <end position="150"/>
    </location>
</feature>
<dbReference type="FunFam" id="1.10.418.10:FF:000001">
    <property type="entry name" value="Actinin alpha 1"/>
    <property type="match status" value="1"/>
</dbReference>
<comment type="similarity">
    <text evidence="1">Belongs to the alpha-actinin family.</text>
</comment>
<dbReference type="SMART" id="SM00033">
    <property type="entry name" value="CH"/>
    <property type="match status" value="2"/>
</dbReference>
<dbReference type="Gene3D" id="1.20.58.60">
    <property type="match status" value="4"/>
</dbReference>
<dbReference type="PANTHER" id="PTHR11915">
    <property type="entry name" value="SPECTRIN/FILAMIN RELATED CYTOSKELETAL PROTEIN"/>
    <property type="match status" value="1"/>
</dbReference>
<keyword evidence="9" id="KW-1185">Reference proteome</keyword>
<dbReference type="InterPro" id="IPR036872">
    <property type="entry name" value="CH_dom_sf"/>
</dbReference>
<dbReference type="Pfam" id="PF08726">
    <property type="entry name" value="EFhand_Ca_insen"/>
    <property type="match status" value="1"/>
</dbReference>
<dbReference type="FunFam" id="1.20.58.60:FF:000005">
    <property type="entry name" value="Actinin alpha 1"/>
    <property type="match status" value="1"/>
</dbReference>
<dbReference type="SUPFAM" id="SSF46966">
    <property type="entry name" value="Spectrin repeat"/>
    <property type="match status" value="4"/>
</dbReference>